<evidence type="ECO:0000313" key="1">
    <source>
        <dbReference type="EMBL" id="SFF13419.1"/>
    </source>
</evidence>
<evidence type="ECO:0000313" key="2">
    <source>
        <dbReference type="Proteomes" id="UP000198977"/>
    </source>
</evidence>
<dbReference type="InterPro" id="IPR011006">
    <property type="entry name" value="CheY-like_superfamily"/>
</dbReference>
<dbReference type="SUPFAM" id="SSF52172">
    <property type="entry name" value="CheY-like"/>
    <property type="match status" value="1"/>
</dbReference>
<reference evidence="1 2" key="1">
    <citation type="submission" date="2016-10" db="EMBL/GenBank/DDBJ databases">
        <authorList>
            <person name="de Groot N.N."/>
        </authorList>
    </citation>
    <scope>NUCLEOTIDE SEQUENCE [LARGE SCALE GENOMIC DNA]</scope>
    <source>
        <strain evidence="1 2">DSM 11443</strain>
    </source>
</reference>
<protein>
    <submittedName>
        <fullName evidence="1">Uncharacterized protein</fullName>
    </submittedName>
</protein>
<proteinExistence type="predicted"/>
<gene>
    <name evidence="1" type="ORF">SAMN04488523_12023</name>
</gene>
<name>A0A1I2G8D3_9RHOB</name>
<keyword evidence="2" id="KW-1185">Reference proteome</keyword>
<dbReference type="Proteomes" id="UP000198977">
    <property type="component" value="Unassembled WGS sequence"/>
</dbReference>
<dbReference type="AlphaFoldDB" id="A0A1I2G8D3"/>
<sequence length="62" mass="7037">MTDQLHIHFVDDHRETRAADDMNAKPADEQYDLIILDVMMPGEETGRIVGLEIGTGGRDRRN</sequence>
<accession>A0A1I2G8D3</accession>
<organism evidence="1 2">
    <name type="scientific">Sulfitobacter brevis</name>
    <dbReference type="NCBI Taxonomy" id="74348"/>
    <lineage>
        <taxon>Bacteria</taxon>
        <taxon>Pseudomonadati</taxon>
        <taxon>Pseudomonadota</taxon>
        <taxon>Alphaproteobacteria</taxon>
        <taxon>Rhodobacterales</taxon>
        <taxon>Roseobacteraceae</taxon>
        <taxon>Sulfitobacter</taxon>
    </lineage>
</organism>
<dbReference type="RefSeq" id="WP_093925330.1">
    <property type="nucleotide sequence ID" value="NZ_FOMW01000020.1"/>
</dbReference>
<dbReference type="EMBL" id="FOMW01000020">
    <property type="protein sequence ID" value="SFF13419.1"/>
    <property type="molecule type" value="Genomic_DNA"/>
</dbReference>